<dbReference type="EMBL" id="MU250593">
    <property type="protein sequence ID" value="KAG7439455.1"/>
    <property type="molecule type" value="Genomic_DNA"/>
</dbReference>
<keyword evidence="3" id="KW-1185">Reference proteome</keyword>
<feature type="transmembrane region" description="Helical" evidence="1">
    <location>
        <begin position="23"/>
        <end position="41"/>
    </location>
</feature>
<dbReference type="AlphaFoldDB" id="A0A9P7VFI5"/>
<evidence type="ECO:0000256" key="1">
    <source>
        <dbReference type="SAM" id="Phobius"/>
    </source>
</evidence>
<comment type="caution">
    <text evidence="2">The sequence shown here is derived from an EMBL/GenBank/DDBJ whole genome shotgun (WGS) entry which is preliminary data.</text>
</comment>
<dbReference type="Proteomes" id="UP000812287">
    <property type="component" value="Unassembled WGS sequence"/>
</dbReference>
<sequence>MLDSLGYCASTLIRTNSFTEYCILHPPLFLYPTFIAILYYFTDRRELFFYLHTCFADTISSYRHCLASIPIHSPVMYLFSPTKEDILITFNSAIVRTKLMHLSHYAETSGGVRWFVISKVTKGGGMSKMSVQLRQANYLSSSVGRKGSPSSDRWNSSSFNDDRKGCMYPGRVDEWAMGKSV</sequence>
<name>A0A9P7VFI5_9AGAR</name>
<organism evidence="2 3">
    <name type="scientific">Guyanagaster necrorhizus</name>
    <dbReference type="NCBI Taxonomy" id="856835"/>
    <lineage>
        <taxon>Eukaryota</taxon>
        <taxon>Fungi</taxon>
        <taxon>Dikarya</taxon>
        <taxon>Basidiomycota</taxon>
        <taxon>Agaricomycotina</taxon>
        <taxon>Agaricomycetes</taxon>
        <taxon>Agaricomycetidae</taxon>
        <taxon>Agaricales</taxon>
        <taxon>Marasmiineae</taxon>
        <taxon>Physalacriaceae</taxon>
        <taxon>Guyanagaster</taxon>
    </lineage>
</organism>
<accession>A0A9P7VFI5</accession>
<evidence type="ECO:0000313" key="3">
    <source>
        <dbReference type="Proteomes" id="UP000812287"/>
    </source>
</evidence>
<keyword evidence="1" id="KW-1133">Transmembrane helix</keyword>
<gene>
    <name evidence="2" type="ORF">BT62DRAFT_735408</name>
</gene>
<protein>
    <submittedName>
        <fullName evidence="2">Uncharacterized protein</fullName>
    </submittedName>
</protein>
<keyword evidence="1" id="KW-0812">Transmembrane</keyword>
<evidence type="ECO:0000313" key="2">
    <source>
        <dbReference type="EMBL" id="KAG7439455.1"/>
    </source>
</evidence>
<dbReference type="GeneID" id="66104375"/>
<keyword evidence="1" id="KW-0472">Membrane</keyword>
<reference evidence="2" key="1">
    <citation type="submission" date="2020-11" db="EMBL/GenBank/DDBJ databases">
        <title>Adaptations for nitrogen fixation in a non-lichenized fungal sporocarp promotes dispersal by wood-feeding termites.</title>
        <authorList>
            <consortium name="DOE Joint Genome Institute"/>
            <person name="Koch R.A."/>
            <person name="Yoon G."/>
            <person name="Arayal U."/>
            <person name="Lail K."/>
            <person name="Amirebrahimi M."/>
            <person name="Labutti K."/>
            <person name="Lipzen A."/>
            <person name="Riley R."/>
            <person name="Barry K."/>
            <person name="Henrissat B."/>
            <person name="Grigoriev I.V."/>
            <person name="Herr J.R."/>
            <person name="Aime M.C."/>
        </authorList>
    </citation>
    <scope>NUCLEOTIDE SEQUENCE</scope>
    <source>
        <strain evidence="2">MCA 3950</strain>
    </source>
</reference>
<proteinExistence type="predicted"/>
<dbReference type="RefSeq" id="XP_043032955.1">
    <property type="nucleotide sequence ID" value="XM_043182079.1"/>
</dbReference>